<accession>A0ABV4YMN2</accession>
<evidence type="ECO:0000313" key="1">
    <source>
        <dbReference type="EMBL" id="MFB2939479.1"/>
    </source>
</evidence>
<keyword evidence="2" id="KW-1185">Reference proteome</keyword>
<gene>
    <name evidence="1" type="ORF">ACE1B6_29855</name>
</gene>
<comment type="caution">
    <text evidence="1">The sequence shown here is derived from an EMBL/GenBank/DDBJ whole genome shotgun (WGS) entry which is preliminary data.</text>
</comment>
<dbReference type="Proteomes" id="UP001576776">
    <property type="component" value="Unassembled WGS sequence"/>
</dbReference>
<protein>
    <submittedName>
        <fullName evidence="1">Uncharacterized protein</fullName>
    </submittedName>
</protein>
<organism evidence="1 2">
    <name type="scientific">Floridaenema fluviatile BLCC-F154</name>
    <dbReference type="NCBI Taxonomy" id="3153640"/>
    <lineage>
        <taxon>Bacteria</taxon>
        <taxon>Bacillati</taxon>
        <taxon>Cyanobacteriota</taxon>
        <taxon>Cyanophyceae</taxon>
        <taxon>Oscillatoriophycideae</taxon>
        <taxon>Aerosakkonematales</taxon>
        <taxon>Aerosakkonemataceae</taxon>
        <taxon>Floridanema</taxon>
        <taxon>Floridanema fluviatile</taxon>
    </lineage>
</organism>
<dbReference type="RefSeq" id="WP_413260943.1">
    <property type="nucleotide sequence ID" value="NZ_JBHFNS010000094.1"/>
</dbReference>
<sequence length="59" mass="6876">MTWRYGKASQTNRIESLTWGNVHYEFPHLPNGELVTSFLTVYFLAFVRQPESCFLSGFT</sequence>
<dbReference type="EMBL" id="JBHFNS010000094">
    <property type="protein sequence ID" value="MFB2939479.1"/>
    <property type="molecule type" value="Genomic_DNA"/>
</dbReference>
<evidence type="ECO:0000313" key="2">
    <source>
        <dbReference type="Proteomes" id="UP001576776"/>
    </source>
</evidence>
<reference evidence="1 2" key="1">
    <citation type="submission" date="2024-09" db="EMBL/GenBank/DDBJ databases">
        <title>Floridaenema gen nov. (Aerosakkonemataceae, Aerosakkonematales ord. nov., Cyanobacteria) from benthic tropical and subtropical fresh waters, with the description of four new species.</title>
        <authorList>
            <person name="Moretto J.A."/>
            <person name="Berthold D.E."/>
            <person name="Lefler F.W."/>
            <person name="Huang I.-S."/>
            <person name="Laughinghouse H. IV."/>
        </authorList>
    </citation>
    <scope>NUCLEOTIDE SEQUENCE [LARGE SCALE GENOMIC DNA]</scope>
    <source>
        <strain evidence="1 2">BLCC-F154</strain>
    </source>
</reference>
<name>A0ABV4YMN2_9CYAN</name>
<proteinExistence type="predicted"/>